<dbReference type="AlphaFoldDB" id="A0A4P7N3X7"/>
<dbReference type="EMBL" id="CP034205">
    <property type="protein sequence ID" value="QBZ57063.1"/>
    <property type="molecule type" value="Genomic_DNA"/>
</dbReference>
<evidence type="ECO:0000313" key="1">
    <source>
        <dbReference type="EMBL" id="QBZ57063.1"/>
    </source>
</evidence>
<reference evidence="1 2" key="1">
    <citation type="journal article" date="2019" name="Mol. Biol. Evol.">
        <title>Blast fungal genomes show frequent chromosomal changes, gene gains and losses, and effector gene turnover.</title>
        <authorList>
            <person name="Gomez Luciano L.B."/>
            <person name="Jason Tsai I."/>
            <person name="Chuma I."/>
            <person name="Tosa Y."/>
            <person name="Chen Y.H."/>
            <person name="Li J.Y."/>
            <person name="Li M.Y."/>
            <person name="Jade Lu M.Y."/>
            <person name="Nakayashiki H."/>
            <person name="Li W.H."/>
        </authorList>
    </citation>
    <scope>NUCLEOTIDE SEQUENCE [LARGE SCALE GENOMIC DNA]</scope>
    <source>
        <strain evidence="1">MZ5-1-6</strain>
    </source>
</reference>
<proteinExistence type="predicted"/>
<protein>
    <submittedName>
        <fullName evidence="1">Uncharacterized protein</fullName>
    </submittedName>
</protein>
<organism evidence="1 2">
    <name type="scientific">Pyricularia oryzae</name>
    <name type="common">Rice blast fungus</name>
    <name type="synonym">Magnaporthe oryzae</name>
    <dbReference type="NCBI Taxonomy" id="318829"/>
    <lineage>
        <taxon>Eukaryota</taxon>
        <taxon>Fungi</taxon>
        <taxon>Dikarya</taxon>
        <taxon>Ascomycota</taxon>
        <taxon>Pezizomycotina</taxon>
        <taxon>Sordariomycetes</taxon>
        <taxon>Sordariomycetidae</taxon>
        <taxon>Magnaporthales</taxon>
        <taxon>Pyriculariaceae</taxon>
        <taxon>Pyricularia</taxon>
    </lineage>
</organism>
<evidence type="ECO:0000313" key="2">
    <source>
        <dbReference type="Proteomes" id="UP000294847"/>
    </source>
</evidence>
<gene>
    <name evidence="1" type="ORF">PoMZ_01983</name>
</gene>
<sequence length="129" mass="14209">MPSRLSSSAQLRRDEDLDLVDDSEGGVIWWDWLSAWAVESTERTESGVLGWKACRIAEEALSSMPPKLRRVLRTCRGVMGESSAEDGRLPGLEVGMSFTSTLLALPPFDRLPCLMKSLIGGSPVDSRDR</sequence>
<accession>A0A4P7N3X7</accession>
<dbReference type="Proteomes" id="UP000294847">
    <property type="component" value="Chromosome 2"/>
</dbReference>
<name>A0A4P7N3X7_PYROR</name>